<name>A0ACB8APC0_9AGAM</name>
<proteinExistence type="predicted"/>
<keyword evidence="2" id="KW-1185">Reference proteome</keyword>
<evidence type="ECO:0000313" key="2">
    <source>
        <dbReference type="Proteomes" id="UP000790377"/>
    </source>
</evidence>
<accession>A0ACB8APC0</accession>
<gene>
    <name evidence="1" type="ORF">BJ138DRAFT_1142785</name>
</gene>
<dbReference type="Proteomes" id="UP000790377">
    <property type="component" value="Unassembled WGS sequence"/>
</dbReference>
<reference evidence="1" key="1">
    <citation type="journal article" date="2021" name="New Phytol.">
        <title>Evolutionary innovations through gain and loss of genes in the ectomycorrhizal Boletales.</title>
        <authorList>
            <person name="Wu G."/>
            <person name="Miyauchi S."/>
            <person name="Morin E."/>
            <person name="Kuo A."/>
            <person name="Drula E."/>
            <person name="Varga T."/>
            <person name="Kohler A."/>
            <person name="Feng B."/>
            <person name="Cao Y."/>
            <person name="Lipzen A."/>
            <person name="Daum C."/>
            <person name="Hundley H."/>
            <person name="Pangilinan J."/>
            <person name="Johnson J."/>
            <person name="Barry K."/>
            <person name="LaButti K."/>
            <person name="Ng V."/>
            <person name="Ahrendt S."/>
            <person name="Min B."/>
            <person name="Choi I.G."/>
            <person name="Park H."/>
            <person name="Plett J.M."/>
            <person name="Magnuson J."/>
            <person name="Spatafora J.W."/>
            <person name="Nagy L.G."/>
            <person name="Henrissat B."/>
            <person name="Grigoriev I.V."/>
            <person name="Yang Z.L."/>
            <person name="Xu J."/>
            <person name="Martin F.M."/>
        </authorList>
    </citation>
    <scope>NUCLEOTIDE SEQUENCE</scope>
    <source>
        <strain evidence="1">ATCC 28755</strain>
    </source>
</reference>
<comment type="caution">
    <text evidence="1">The sequence shown here is derived from an EMBL/GenBank/DDBJ whole genome shotgun (WGS) entry which is preliminary data.</text>
</comment>
<evidence type="ECO:0000313" key="1">
    <source>
        <dbReference type="EMBL" id="KAH7914868.1"/>
    </source>
</evidence>
<dbReference type="EMBL" id="MU267607">
    <property type="protein sequence ID" value="KAH7914868.1"/>
    <property type="molecule type" value="Genomic_DNA"/>
</dbReference>
<sequence>MILAANLSTGMDINASTTTGSQLDSEWLAGPVSQAELIQDIADVKKIMYTSVVGATILIYDYLLTLDLETVFIWPSRLSTIKVLYLLTRYFPFMDSAVTITYHFIPGIRIPTCHAIFLVNSCFYVTGMGISEIILAVRTYAVWQRDRTVGIGLMFFFLTACALAYYSTVRYLESIRFIPSPAGAPSCVMITSNSFVMYNWILLMALEGGVTALMLIKTYKNYRPKGRGANTDKGLIMEIAKEGIAYYISLFILSLLNVGIIATQPSQLDLLFTLPVRIIHSVLTARLVLQLRVHASQHAVLLGGSTDCSLHGNTHIRGGDTHTHSGGTRAHSRNTRGCTRTHWQGIVPTITFAPAEEMCDSLAELGPVDTSESRYREGGSVDENPSRE</sequence>
<protein>
    <submittedName>
        <fullName evidence="1">Uncharacterized protein</fullName>
    </submittedName>
</protein>
<organism evidence="1 2">
    <name type="scientific">Hygrophoropsis aurantiaca</name>
    <dbReference type="NCBI Taxonomy" id="72124"/>
    <lineage>
        <taxon>Eukaryota</taxon>
        <taxon>Fungi</taxon>
        <taxon>Dikarya</taxon>
        <taxon>Basidiomycota</taxon>
        <taxon>Agaricomycotina</taxon>
        <taxon>Agaricomycetes</taxon>
        <taxon>Agaricomycetidae</taxon>
        <taxon>Boletales</taxon>
        <taxon>Coniophorineae</taxon>
        <taxon>Hygrophoropsidaceae</taxon>
        <taxon>Hygrophoropsis</taxon>
    </lineage>
</organism>